<reference evidence="3" key="1">
    <citation type="submission" date="2025-08" db="UniProtKB">
        <authorList>
            <consortium name="RefSeq"/>
        </authorList>
    </citation>
    <scope>IDENTIFICATION</scope>
    <source>
        <tissue evidence="3">Thorax and Abdomen</tissue>
    </source>
</reference>
<feature type="compositionally biased region" description="Basic residues" evidence="1">
    <location>
        <begin position="808"/>
        <end position="819"/>
    </location>
</feature>
<feature type="region of interest" description="Disordered" evidence="1">
    <location>
        <begin position="379"/>
        <end position="410"/>
    </location>
</feature>
<name>A0ABM3G9Q7_NEOLC</name>
<evidence type="ECO:0000313" key="3">
    <source>
        <dbReference type="RefSeq" id="XP_046597000.1"/>
    </source>
</evidence>
<proteinExistence type="predicted"/>
<feature type="region of interest" description="Disordered" evidence="1">
    <location>
        <begin position="781"/>
        <end position="820"/>
    </location>
</feature>
<feature type="region of interest" description="Disordered" evidence="1">
    <location>
        <begin position="601"/>
        <end position="626"/>
    </location>
</feature>
<feature type="compositionally biased region" description="Polar residues" evidence="1">
    <location>
        <begin position="616"/>
        <end position="625"/>
    </location>
</feature>
<feature type="compositionally biased region" description="Basic and acidic residues" evidence="1">
    <location>
        <begin position="601"/>
        <end position="615"/>
    </location>
</feature>
<feature type="compositionally biased region" description="Polar residues" evidence="1">
    <location>
        <begin position="902"/>
        <end position="919"/>
    </location>
</feature>
<feature type="compositionally biased region" description="Polar residues" evidence="1">
    <location>
        <begin position="793"/>
        <end position="807"/>
    </location>
</feature>
<dbReference type="GeneID" id="107220916"/>
<feature type="compositionally biased region" description="Basic and acidic residues" evidence="1">
    <location>
        <begin position="781"/>
        <end position="792"/>
    </location>
</feature>
<dbReference type="RefSeq" id="XP_046597000.1">
    <property type="nucleotide sequence ID" value="XM_046741044.1"/>
</dbReference>
<feature type="compositionally biased region" description="Polar residues" evidence="1">
    <location>
        <begin position="1037"/>
        <end position="1049"/>
    </location>
</feature>
<organism evidence="2 3">
    <name type="scientific">Neodiprion lecontei</name>
    <name type="common">Redheaded pine sawfly</name>
    <dbReference type="NCBI Taxonomy" id="441921"/>
    <lineage>
        <taxon>Eukaryota</taxon>
        <taxon>Metazoa</taxon>
        <taxon>Ecdysozoa</taxon>
        <taxon>Arthropoda</taxon>
        <taxon>Hexapoda</taxon>
        <taxon>Insecta</taxon>
        <taxon>Pterygota</taxon>
        <taxon>Neoptera</taxon>
        <taxon>Endopterygota</taxon>
        <taxon>Hymenoptera</taxon>
        <taxon>Tenthredinoidea</taxon>
        <taxon>Diprionidae</taxon>
        <taxon>Diprioninae</taxon>
        <taxon>Neodiprion</taxon>
    </lineage>
</organism>
<sequence>MLEHARIETGRWQTRHQGSAQAYGKVIDSRERNSADGNVVQKARRQVEVFQSQGVSGRSVQVVRASQWSSSRITDSTSSSPVSVSMTESQSSLRNGNDEIVPGGKSLFRRVQQCDDDQSLTKLSQVSRLCRQINTETGVGSFGNLRAKQSPHVSPLLGNRFRNLHHDFSYREYDGNVSNLVVTNSPKKSTSNEDLTKSVDNANARLKFNRDCKARRSLQIQKSSELTTSSIVKAEDPVIEIPLHFNSYENNETRTMNGGVQVNEFGDKDLASSDKDVRNVAKNGDRKKLKSYVLGMQDESDSDSSLTVESKYLRNGERLFNGVAKTGEENCVNKEVGKCQYLKPTPILLKPVKSVQLTSTTGMIAKANTTVVHLNNAKAFPDPETDQSKVDETAGKLQSDKTSVNGSDESNAATISRSVKRVGFCKTEVHFAAESGKVNIVETDCKPPPSNRYRRRRRSNIVVGLPATNKNLPLIHFGDTTYEKYIFGQSNGSIKTEFKNGAVDKFLDNQPEASAVLRDEQRLQIPDSDDLPIKDGWSARLKTILQSEPATIDQNDDLNAHANFDGIDETIAVDHTFKGHTTTVNLGANGLSKLMQKHANEDRMKIEESSNEGKDNQLQYSSGSEQADEEVRSYMLGSQIHHKLHVQHKKFLHSIAMEKSRNVRNSKELHLGPSTVNERKDINCIDVIDQNIVSVSSIDEDDLETGNSGLPVEEIFFESNGTVEKNHVQDTILNERNVITSDNENNKVLLNIVTTHEPVIARVEESHSVETRRELFAGKKLHSHSENVEENRNNAGESSRVSKSFSTRIRKTSTKHKTKDHCDNALKKEVETGCCLKNDTNTTDPTYVNVFERKKEKSIPIYENCYVNNRKRNLNDKKYSKNMISGDIQSLVELKTVTDNLTQSTNGDCDSESASLSNTDCEDENFTPSSRARDSDAKLATISENTNSGKVNNRESHKVKQSRIKSKRAARPPSSVSSIESVHRISVNENTNVSEVKSLHSKSTWSSRLRNRNNQEKIPAKESAERYSSDDKKNNTIERTSNSKISRSNHAINNITKSSYDQTGNNLNASIRSKKPIEIVYETAVFNMKNEKLAKSSRAKESKTPRYINDLICGSKPKRSNDMKHVKGAALCQQRVHHKSVSPTNRHWK</sequence>
<feature type="region of interest" description="Disordered" evidence="1">
    <location>
        <begin position="902"/>
        <end position="1049"/>
    </location>
</feature>
<feature type="region of interest" description="Disordered" evidence="1">
    <location>
        <begin position="66"/>
        <end position="100"/>
    </location>
</feature>
<gene>
    <name evidence="3" type="primary">LOC107220916</name>
</gene>
<protein>
    <submittedName>
        <fullName evidence="3">Uncharacterized protein LOC107220916</fullName>
    </submittedName>
</protein>
<feature type="compositionally biased region" description="Basic and acidic residues" evidence="1">
    <location>
        <begin position="1013"/>
        <end position="1036"/>
    </location>
</feature>
<feature type="compositionally biased region" description="Polar residues" evidence="1">
    <location>
        <begin position="942"/>
        <end position="951"/>
    </location>
</feature>
<keyword evidence="2" id="KW-1185">Reference proteome</keyword>
<evidence type="ECO:0000313" key="2">
    <source>
        <dbReference type="Proteomes" id="UP000829291"/>
    </source>
</evidence>
<feature type="compositionally biased region" description="Basic residues" evidence="1">
    <location>
        <begin position="959"/>
        <end position="970"/>
    </location>
</feature>
<feature type="compositionally biased region" description="Low complexity" evidence="1">
    <location>
        <begin position="66"/>
        <end position="92"/>
    </location>
</feature>
<evidence type="ECO:0000256" key="1">
    <source>
        <dbReference type="SAM" id="MobiDB-lite"/>
    </source>
</evidence>
<feature type="compositionally biased region" description="Polar residues" evidence="1">
    <location>
        <begin position="987"/>
        <end position="1008"/>
    </location>
</feature>
<feature type="compositionally biased region" description="Polar residues" evidence="1">
    <location>
        <begin position="400"/>
        <end position="410"/>
    </location>
</feature>
<accession>A0ABM3G9Q7</accession>
<dbReference type="Proteomes" id="UP000829291">
    <property type="component" value="Chromosome 5"/>
</dbReference>